<dbReference type="Proteomes" id="UP001385951">
    <property type="component" value="Unassembled WGS sequence"/>
</dbReference>
<accession>A0AAW0GJF7</accession>
<dbReference type="EMBL" id="JASBNA010000008">
    <property type="protein sequence ID" value="KAK7689611.1"/>
    <property type="molecule type" value="Genomic_DNA"/>
</dbReference>
<name>A0AAW0GJF7_9APHY</name>
<keyword evidence="3" id="KW-1185">Reference proteome</keyword>
<reference evidence="2 3" key="1">
    <citation type="submission" date="2022-09" db="EMBL/GenBank/DDBJ databases">
        <authorList>
            <person name="Palmer J.M."/>
        </authorList>
    </citation>
    <scope>NUCLEOTIDE SEQUENCE [LARGE SCALE GENOMIC DNA]</scope>
    <source>
        <strain evidence="2 3">DSM 7382</strain>
    </source>
</reference>
<feature type="region of interest" description="Disordered" evidence="1">
    <location>
        <begin position="53"/>
        <end position="78"/>
    </location>
</feature>
<feature type="compositionally biased region" description="Low complexity" evidence="1">
    <location>
        <begin position="91"/>
        <end position="104"/>
    </location>
</feature>
<evidence type="ECO:0000313" key="3">
    <source>
        <dbReference type="Proteomes" id="UP001385951"/>
    </source>
</evidence>
<comment type="caution">
    <text evidence="2">The sequence shown here is derived from an EMBL/GenBank/DDBJ whole genome shotgun (WGS) entry which is preliminary data.</text>
</comment>
<evidence type="ECO:0000256" key="1">
    <source>
        <dbReference type="SAM" id="MobiDB-lite"/>
    </source>
</evidence>
<dbReference type="AlphaFoldDB" id="A0AAW0GJF7"/>
<organism evidence="2 3">
    <name type="scientific">Cerrena zonata</name>
    <dbReference type="NCBI Taxonomy" id="2478898"/>
    <lineage>
        <taxon>Eukaryota</taxon>
        <taxon>Fungi</taxon>
        <taxon>Dikarya</taxon>
        <taxon>Basidiomycota</taxon>
        <taxon>Agaricomycotina</taxon>
        <taxon>Agaricomycetes</taxon>
        <taxon>Polyporales</taxon>
        <taxon>Cerrenaceae</taxon>
        <taxon>Cerrena</taxon>
    </lineage>
</organism>
<evidence type="ECO:0000313" key="2">
    <source>
        <dbReference type="EMBL" id="KAK7689611.1"/>
    </source>
</evidence>
<sequence>MNARSQSTLLYTSPPPTVNNLDSEQRARLMKSTRKLGAMLGATPQLVEVGERPNPIPISFRPTGLSKPATLKTKSHRRHGSIFDAFPEISPYSSSSSASSSQVSLPPVAEHRSSVDTLPIPKSFSTNPRRSGDAPRPLVLRLNTPVSSSNPVSPDSAKTIKFSELKGGMRTPTPATPITPTPSEVRRKRMAKLTRTLGENVPPELVFSQQAPLGSYTGEHSICKPRTMSVDHAARRDVFARTSQIWMTGTKGWQGAWNRKDIREVQKQLRNLKAR</sequence>
<proteinExistence type="predicted"/>
<feature type="region of interest" description="Disordered" evidence="1">
    <location>
        <begin position="91"/>
        <end position="137"/>
    </location>
</feature>
<protein>
    <submittedName>
        <fullName evidence="2">Uncharacterized protein</fullName>
    </submittedName>
</protein>
<gene>
    <name evidence="2" type="ORF">QCA50_007404</name>
</gene>